<evidence type="ECO:0000256" key="5">
    <source>
        <dbReference type="ARBA" id="ARBA00023180"/>
    </source>
</evidence>
<dbReference type="FunFam" id="2.10.25.10:FF:000255">
    <property type="entry name" value="Sushi, nidogen and EGF-like domains 1"/>
    <property type="match status" value="1"/>
</dbReference>
<dbReference type="PROSITE" id="PS50026">
    <property type="entry name" value="EGF_3"/>
    <property type="match status" value="1"/>
</dbReference>
<organism evidence="8 9">
    <name type="scientific">Caerostris darwini</name>
    <dbReference type="NCBI Taxonomy" id="1538125"/>
    <lineage>
        <taxon>Eukaryota</taxon>
        <taxon>Metazoa</taxon>
        <taxon>Ecdysozoa</taxon>
        <taxon>Arthropoda</taxon>
        <taxon>Chelicerata</taxon>
        <taxon>Arachnida</taxon>
        <taxon>Araneae</taxon>
        <taxon>Araneomorphae</taxon>
        <taxon>Entelegynae</taxon>
        <taxon>Araneoidea</taxon>
        <taxon>Araneidae</taxon>
        <taxon>Caerostris</taxon>
    </lineage>
</organism>
<dbReference type="PANTHER" id="PTHR24049">
    <property type="entry name" value="CRUMBS FAMILY MEMBER"/>
    <property type="match status" value="1"/>
</dbReference>
<keyword evidence="4" id="KW-1015">Disulfide bond</keyword>
<sequence>MSPKSVKRSIIESSEPRMRPFGITALQDGINEVSAECQLIVQHVTEAMMFNSATLRLRRMTAVTFLSPVFEDFVEGLAAIIPCPKKNLFIFSVQKRKALLRVRNFNNRYMKSELADACDVNGQAAQRDQRERLLEDNTSEERVLNVSFSAKPADSRHPETFFSSQYLQERVYLGRAILAKLTHVYVLPFEDNLCVREPCINFEQCLSVLKFGNASDFISSDMYFFRSIIPINTFACRCPPGFTGMNHKYECDTEVNLCYSSPCQNGGTCIRREGGFSCLCREGFTGRSSLLYRRIGPNPGN</sequence>
<dbReference type="InterPro" id="IPR000742">
    <property type="entry name" value="EGF"/>
</dbReference>
<keyword evidence="2" id="KW-0732">Signal</keyword>
<dbReference type="PANTHER" id="PTHR24049:SF22">
    <property type="entry name" value="DROSOPHILA CRUMBS HOMOLOG"/>
    <property type="match status" value="1"/>
</dbReference>
<accession>A0AAV4SV53</accession>
<evidence type="ECO:0000256" key="3">
    <source>
        <dbReference type="ARBA" id="ARBA00022737"/>
    </source>
</evidence>
<proteinExistence type="predicted"/>
<dbReference type="EMBL" id="BPLQ01008169">
    <property type="protein sequence ID" value="GIY35478.1"/>
    <property type="molecule type" value="Genomic_DNA"/>
</dbReference>
<protein>
    <submittedName>
        <fullName evidence="8">Protocadherin-like wing polarity protein stan</fullName>
    </submittedName>
</protein>
<dbReference type="InterPro" id="IPR001881">
    <property type="entry name" value="EGF-like_Ca-bd_dom"/>
</dbReference>
<dbReference type="SUPFAM" id="SSF57196">
    <property type="entry name" value="EGF/Laminin"/>
    <property type="match status" value="1"/>
</dbReference>
<dbReference type="AlphaFoldDB" id="A0AAV4SV53"/>
<dbReference type="SMART" id="SM00181">
    <property type="entry name" value="EGF"/>
    <property type="match status" value="2"/>
</dbReference>
<keyword evidence="5" id="KW-0325">Glycoprotein</keyword>
<evidence type="ECO:0000256" key="4">
    <source>
        <dbReference type="ARBA" id="ARBA00023157"/>
    </source>
</evidence>
<evidence type="ECO:0000256" key="6">
    <source>
        <dbReference type="PROSITE-ProRule" id="PRU00076"/>
    </source>
</evidence>
<dbReference type="GO" id="GO:0045197">
    <property type="term" value="P:establishment or maintenance of epithelial cell apical/basal polarity"/>
    <property type="evidence" value="ECO:0007669"/>
    <property type="project" value="TreeGrafter"/>
</dbReference>
<dbReference type="GO" id="GO:0007157">
    <property type="term" value="P:heterophilic cell-cell adhesion via plasma membrane cell adhesion molecules"/>
    <property type="evidence" value="ECO:0007669"/>
    <property type="project" value="TreeGrafter"/>
</dbReference>
<comment type="caution">
    <text evidence="8">The sequence shown here is derived from an EMBL/GenBank/DDBJ whole genome shotgun (WGS) entry which is preliminary data.</text>
</comment>
<evidence type="ECO:0000313" key="8">
    <source>
        <dbReference type="EMBL" id="GIY35478.1"/>
    </source>
</evidence>
<evidence type="ECO:0000256" key="1">
    <source>
        <dbReference type="ARBA" id="ARBA00022536"/>
    </source>
</evidence>
<dbReference type="GO" id="GO:0005509">
    <property type="term" value="F:calcium ion binding"/>
    <property type="evidence" value="ECO:0007669"/>
    <property type="project" value="InterPro"/>
</dbReference>
<keyword evidence="1 6" id="KW-0245">EGF-like domain</keyword>
<dbReference type="SMART" id="SM00179">
    <property type="entry name" value="EGF_CA"/>
    <property type="match status" value="1"/>
</dbReference>
<keyword evidence="9" id="KW-1185">Reference proteome</keyword>
<name>A0AAV4SV53_9ARAC</name>
<dbReference type="CDD" id="cd00054">
    <property type="entry name" value="EGF_CA"/>
    <property type="match status" value="1"/>
</dbReference>
<comment type="caution">
    <text evidence="6">Lacks conserved residue(s) required for the propagation of feature annotation.</text>
</comment>
<evidence type="ECO:0000259" key="7">
    <source>
        <dbReference type="PROSITE" id="PS50026"/>
    </source>
</evidence>
<evidence type="ECO:0000256" key="2">
    <source>
        <dbReference type="ARBA" id="ARBA00022729"/>
    </source>
</evidence>
<dbReference type="Proteomes" id="UP001054837">
    <property type="component" value="Unassembled WGS sequence"/>
</dbReference>
<keyword evidence="3" id="KW-0677">Repeat</keyword>
<gene>
    <name evidence="8" type="primary">stan</name>
    <name evidence="8" type="ORF">CDAR_239491</name>
</gene>
<evidence type="ECO:0000313" key="9">
    <source>
        <dbReference type="Proteomes" id="UP001054837"/>
    </source>
</evidence>
<dbReference type="Pfam" id="PF00008">
    <property type="entry name" value="EGF"/>
    <property type="match status" value="1"/>
</dbReference>
<reference evidence="8 9" key="1">
    <citation type="submission" date="2021-06" db="EMBL/GenBank/DDBJ databases">
        <title>Caerostris darwini draft genome.</title>
        <authorList>
            <person name="Kono N."/>
            <person name="Arakawa K."/>
        </authorList>
    </citation>
    <scope>NUCLEOTIDE SEQUENCE [LARGE SCALE GENOMIC DNA]</scope>
</reference>
<dbReference type="GO" id="GO:0032991">
    <property type="term" value="C:protein-containing complex"/>
    <property type="evidence" value="ECO:0007669"/>
    <property type="project" value="TreeGrafter"/>
</dbReference>
<feature type="domain" description="EGF-like" evidence="7">
    <location>
        <begin position="254"/>
        <end position="290"/>
    </location>
</feature>
<dbReference type="InterPro" id="IPR051022">
    <property type="entry name" value="Notch_Cell-Fate_Det"/>
</dbReference>
<dbReference type="GO" id="GO:0005886">
    <property type="term" value="C:plasma membrane"/>
    <property type="evidence" value="ECO:0007669"/>
    <property type="project" value="TreeGrafter"/>
</dbReference>
<dbReference type="Gene3D" id="2.10.25.10">
    <property type="entry name" value="Laminin"/>
    <property type="match status" value="2"/>
</dbReference>